<dbReference type="EnsemblMetazoa" id="PPA26250.1">
    <property type="protein sequence ID" value="PPA26250.1"/>
    <property type="gene ID" value="WBGene00115804"/>
</dbReference>
<evidence type="ECO:0000313" key="3">
    <source>
        <dbReference type="Proteomes" id="UP000005239"/>
    </source>
</evidence>
<evidence type="ECO:0000256" key="1">
    <source>
        <dbReference type="SAM" id="MobiDB-lite"/>
    </source>
</evidence>
<feature type="compositionally biased region" description="Low complexity" evidence="1">
    <location>
        <begin position="311"/>
        <end position="342"/>
    </location>
</feature>
<evidence type="ECO:0000313" key="2">
    <source>
        <dbReference type="EnsemblMetazoa" id="PPA26250.1"/>
    </source>
</evidence>
<organism evidence="2 3">
    <name type="scientific">Pristionchus pacificus</name>
    <name type="common">Parasitic nematode worm</name>
    <dbReference type="NCBI Taxonomy" id="54126"/>
    <lineage>
        <taxon>Eukaryota</taxon>
        <taxon>Metazoa</taxon>
        <taxon>Ecdysozoa</taxon>
        <taxon>Nematoda</taxon>
        <taxon>Chromadorea</taxon>
        <taxon>Rhabditida</taxon>
        <taxon>Rhabditina</taxon>
        <taxon>Diplogasteromorpha</taxon>
        <taxon>Diplogasteroidea</taxon>
        <taxon>Neodiplogasteridae</taxon>
        <taxon>Pristionchus</taxon>
    </lineage>
</organism>
<feature type="compositionally biased region" description="Low complexity" evidence="1">
    <location>
        <begin position="386"/>
        <end position="400"/>
    </location>
</feature>
<feature type="compositionally biased region" description="Acidic residues" evidence="1">
    <location>
        <begin position="243"/>
        <end position="268"/>
    </location>
</feature>
<dbReference type="Proteomes" id="UP000005239">
    <property type="component" value="Unassembled WGS sequence"/>
</dbReference>
<reference evidence="2" key="2">
    <citation type="submission" date="2022-06" db="UniProtKB">
        <authorList>
            <consortium name="EnsemblMetazoa"/>
        </authorList>
    </citation>
    <scope>IDENTIFICATION</scope>
    <source>
        <strain evidence="2">PS312</strain>
    </source>
</reference>
<proteinExistence type="predicted"/>
<gene>
    <name evidence="2" type="primary">WBGene00115804</name>
</gene>
<dbReference type="AlphaFoldDB" id="A0A2A6BGI4"/>
<sequence>MLNSPTGSNHSIDYFPFITIQILLGASLASRLKTIVSTQMALGEGVHVSVIISPSRSLPLHSIHFFLGERTTGEDVSAHVVFTIHFDIDVFALVIKPVGVDPTTAEILESPDHIDPLRSFANAVLQQESLGTLATLSWLQLEQLAKGEPVRVGPLHPAQPSLPPALLRQGVSAAEAARMAPLLIPDALSQEEIANSDGLRPIAPNSATSGDRFGLHEQSLEDWRIKKEEDKKARKIRRQYLTEEEVTSDEEEEEKEKEMEVEMGEETAELPLDVTPSSPPPSSTRTAREATSPLREDHTPRGSPPPPPPDAAAAVATPAATPAAAVPAAPAAVSTPAAAAAPAGPPPAALAAAAASPQQASSASSSPLRRSPRLRGSPPPPPPPASSSAASSPLRSTAPASRKRSASPLAVDDVTEDDEEAPVHSPRKARRLESIKRRAQGWMDVLSIYVSDPPKVSNIVKSVTSKVAVHTICSQWRSVAATMRHRYKAIVDASQVAVRVLNNNLLEQEDRYEEINDFLVKASMANDALKIIHNMMIQFSKKVYTEFEELDDDEDRVCDDFDEYEKMHLEFKETAAEVLPILKEFHQAALQLHY</sequence>
<accession>A0A8R1YHS4</accession>
<protein>
    <submittedName>
        <fullName evidence="2">Uncharacterized protein</fullName>
    </submittedName>
</protein>
<feature type="compositionally biased region" description="Low complexity" evidence="1">
    <location>
        <begin position="349"/>
        <end position="369"/>
    </location>
</feature>
<name>A0A2A6BGI4_PRIPA</name>
<accession>A0A2A6BGI4</accession>
<reference evidence="3" key="1">
    <citation type="journal article" date="2008" name="Nat. Genet.">
        <title>The Pristionchus pacificus genome provides a unique perspective on nematode lifestyle and parasitism.</title>
        <authorList>
            <person name="Dieterich C."/>
            <person name="Clifton S.W."/>
            <person name="Schuster L.N."/>
            <person name="Chinwalla A."/>
            <person name="Delehaunty K."/>
            <person name="Dinkelacker I."/>
            <person name="Fulton L."/>
            <person name="Fulton R."/>
            <person name="Godfrey J."/>
            <person name="Minx P."/>
            <person name="Mitreva M."/>
            <person name="Roeseler W."/>
            <person name="Tian H."/>
            <person name="Witte H."/>
            <person name="Yang S.P."/>
            <person name="Wilson R.K."/>
            <person name="Sommer R.J."/>
        </authorList>
    </citation>
    <scope>NUCLEOTIDE SEQUENCE [LARGE SCALE GENOMIC DNA]</scope>
    <source>
        <strain evidence="3">PS312</strain>
    </source>
</reference>
<keyword evidence="3" id="KW-1185">Reference proteome</keyword>
<feature type="region of interest" description="Disordered" evidence="1">
    <location>
        <begin position="243"/>
        <end position="432"/>
    </location>
</feature>